<evidence type="ECO:0000256" key="7">
    <source>
        <dbReference type="RuleBase" id="RU003435"/>
    </source>
</evidence>
<dbReference type="GO" id="GO:0006508">
    <property type="term" value="P:proteolysis"/>
    <property type="evidence" value="ECO:0007669"/>
    <property type="project" value="UniProtKB-KW"/>
</dbReference>
<gene>
    <name evidence="10" type="ORF">BOX15_Mlig005625g1</name>
</gene>
<keyword evidence="5 7" id="KW-0862">Zinc</keyword>
<dbReference type="STRING" id="282301.A0A267FE29"/>
<sequence length="778" mass="87937">SRHCWLHMLRAAKQLLFCGACGGLTGRFPQTRSHHLLVQARHLSSASGRQWLKHVLPESVYPAFRHERREVPVYIRIPDVPRQQLSDDCLFVDISDNSRLVRVDSIDWVAYYDRVHRELQAGATLHDQLLDAAVGSSEADDPSAPEAATFDRLVRPLLQHRCRLLELIWAGQLAVTLEQSDLASSYARLVDSLIVKLRMHLQECYQDADYLASLERVRNLDKSLTDQQIWVVNKEIRECRRACFYDATTSQPPKQMSHVATQMRQLAELAAKFETNVVTSGTFYRMVISDPGLFESYAKPEFLEHLRSISDEEGLYVLTLTPGIYDEFMQVCKDRASRQAAWSAHCGVAGRLRHFANRLDNPTVISDQRIAFETLSEALGYENRVAIDLRQSSQDGLPQSVQSVVDLLEVLKRRYQPIALDHFNRVSDFAQDNGGLTDGPLQPWDWEYWQRRLLAEHSYPPAVPMAQLRQNWFDLIRQLFGLSFEANAKATGEAGPMHPHHNAEVFDLRRLDANGETGQGALLGRLVWLSGGRMRKVVYPYLGGTGCLERLYAASSDQQQQPVAYQAWDLPIVANTDSAIMAERLAAVLQQLTGHPAMGPYLCPDRQENRSYFLPAMFRCLATWPDPNIQQRLLSDGSSSCPDWPAVSELLAGQQAMNLLHCLYRAAYAVELWSTDANWQRAQTSLGRDFLPFFQHDLSENEWPCSALDIFGLPGLRESALDRLFNTVLAMDAVGVLSDPSSGEDMGARFRDSFLDPERGHSFVEAYRRFCGRDPAGG</sequence>
<organism evidence="10 11">
    <name type="scientific">Macrostomum lignano</name>
    <dbReference type="NCBI Taxonomy" id="282301"/>
    <lineage>
        <taxon>Eukaryota</taxon>
        <taxon>Metazoa</taxon>
        <taxon>Spiralia</taxon>
        <taxon>Lophotrochozoa</taxon>
        <taxon>Platyhelminthes</taxon>
        <taxon>Rhabditophora</taxon>
        <taxon>Macrostomorpha</taxon>
        <taxon>Macrostomida</taxon>
        <taxon>Macrostomidae</taxon>
        <taxon>Macrostomum</taxon>
    </lineage>
</organism>
<dbReference type="Gene3D" id="1.10.1370.10">
    <property type="entry name" value="Neurolysin, domain 3"/>
    <property type="match status" value="1"/>
</dbReference>
<dbReference type="SUPFAM" id="SSF55486">
    <property type="entry name" value="Metalloproteases ('zincins'), catalytic domain"/>
    <property type="match status" value="1"/>
</dbReference>
<evidence type="ECO:0000256" key="4">
    <source>
        <dbReference type="ARBA" id="ARBA00022801"/>
    </source>
</evidence>
<dbReference type="EMBL" id="NIVC01001124">
    <property type="protein sequence ID" value="PAA71953.1"/>
    <property type="molecule type" value="Genomic_DNA"/>
</dbReference>
<evidence type="ECO:0000256" key="3">
    <source>
        <dbReference type="ARBA" id="ARBA00022723"/>
    </source>
</evidence>
<evidence type="ECO:0000313" key="10">
    <source>
        <dbReference type="EMBL" id="PAA71953.1"/>
    </source>
</evidence>
<keyword evidence="6 7" id="KW-0482">Metalloprotease</keyword>
<keyword evidence="4 7" id="KW-0378">Hydrolase</keyword>
<dbReference type="PANTHER" id="PTHR11804">
    <property type="entry name" value="PROTEASE M3 THIMET OLIGOPEPTIDASE-RELATED"/>
    <property type="match status" value="1"/>
</dbReference>
<dbReference type="GO" id="GO:0046872">
    <property type="term" value="F:metal ion binding"/>
    <property type="evidence" value="ECO:0007669"/>
    <property type="project" value="UniProtKB-UniRule"/>
</dbReference>
<evidence type="ECO:0000256" key="5">
    <source>
        <dbReference type="ARBA" id="ARBA00022833"/>
    </source>
</evidence>
<dbReference type="OrthoDB" id="6251569at2759"/>
<accession>A0A267FE29</accession>
<comment type="similarity">
    <text evidence="1 7">Belongs to the peptidase M3 family.</text>
</comment>
<evidence type="ECO:0000256" key="6">
    <source>
        <dbReference type="ARBA" id="ARBA00023049"/>
    </source>
</evidence>
<comment type="caution">
    <text evidence="10">The sequence shown here is derived from an EMBL/GenBank/DDBJ whole genome shotgun (WGS) entry which is preliminary data.</text>
</comment>
<dbReference type="GO" id="GO:0004222">
    <property type="term" value="F:metalloendopeptidase activity"/>
    <property type="evidence" value="ECO:0007669"/>
    <property type="project" value="InterPro"/>
</dbReference>
<evidence type="ECO:0000259" key="9">
    <source>
        <dbReference type="Pfam" id="PF01432"/>
    </source>
</evidence>
<feature type="chain" id="PRO_5012221744" description="Peptidase M3A/M3B catalytic domain-containing protein" evidence="8">
    <location>
        <begin position="24"/>
        <end position="778"/>
    </location>
</feature>
<dbReference type="InterPro" id="IPR001567">
    <property type="entry name" value="Pept_M3A_M3B_dom"/>
</dbReference>
<feature type="signal peptide" evidence="8">
    <location>
        <begin position="1"/>
        <end position="23"/>
    </location>
</feature>
<dbReference type="InterPro" id="IPR045090">
    <property type="entry name" value="Pept_M3A_M3B"/>
</dbReference>
<evidence type="ECO:0000256" key="1">
    <source>
        <dbReference type="ARBA" id="ARBA00006040"/>
    </source>
</evidence>
<protein>
    <recommendedName>
        <fullName evidence="9">Peptidase M3A/M3B catalytic domain-containing protein</fullName>
    </recommendedName>
</protein>
<evidence type="ECO:0000256" key="2">
    <source>
        <dbReference type="ARBA" id="ARBA00022670"/>
    </source>
</evidence>
<evidence type="ECO:0000313" key="11">
    <source>
        <dbReference type="Proteomes" id="UP000215902"/>
    </source>
</evidence>
<evidence type="ECO:0000256" key="8">
    <source>
        <dbReference type="SAM" id="SignalP"/>
    </source>
</evidence>
<dbReference type="Pfam" id="PF01432">
    <property type="entry name" value="Peptidase_M3"/>
    <property type="match status" value="1"/>
</dbReference>
<keyword evidence="8" id="KW-0732">Signal</keyword>
<keyword evidence="2 7" id="KW-0645">Protease</keyword>
<feature type="domain" description="Peptidase M3A/M3B catalytic" evidence="9">
    <location>
        <begin position="328"/>
        <end position="492"/>
    </location>
</feature>
<keyword evidence="11" id="KW-1185">Reference proteome</keyword>
<dbReference type="InterPro" id="IPR024077">
    <property type="entry name" value="Neurolysin/TOP_dom2"/>
</dbReference>
<feature type="non-terminal residue" evidence="10">
    <location>
        <position position="1"/>
    </location>
</feature>
<reference evidence="10 11" key="1">
    <citation type="submission" date="2017-06" db="EMBL/GenBank/DDBJ databases">
        <title>A platform for efficient transgenesis in Macrostomum lignano, a flatworm model organism for stem cell research.</title>
        <authorList>
            <person name="Berezikov E."/>
        </authorList>
    </citation>
    <scope>NUCLEOTIDE SEQUENCE [LARGE SCALE GENOMIC DNA]</scope>
    <source>
        <strain evidence="10">DV1</strain>
        <tissue evidence="10">Whole organism</tissue>
    </source>
</reference>
<name>A0A267FE29_9PLAT</name>
<comment type="cofactor">
    <cofactor evidence="7">
        <name>Zn(2+)</name>
        <dbReference type="ChEBI" id="CHEBI:29105"/>
    </cofactor>
    <text evidence="7">Binds 1 zinc ion.</text>
</comment>
<dbReference type="Proteomes" id="UP000215902">
    <property type="component" value="Unassembled WGS sequence"/>
</dbReference>
<dbReference type="PANTHER" id="PTHR11804:SF84">
    <property type="entry name" value="SACCHAROLYSIN"/>
    <property type="match status" value="1"/>
</dbReference>
<dbReference type="GO" id="GO:0006518">
    <property type="term" value="P:peptide metabolic process"/>
    <property type="evidence" value="ECO:0007669"/>
    <property type="project" value="TreeGrafter"/>
</dbReference>
<keyword evidence="3 7" id="KW-0479">Metal-binding</keyword>
<dbReference type="AlphaFoldDB" id="A0A267FE29"/>
<proteinExistence type="inferred from homology"/>